<organism evidence="3 5">
    <name type="scientific">Odoribacter splanchnicus</name>
    <dbReference type="NCBI Taxonomy" id="28118"/>
    <lineage>
        <taxon>Bacteria</taxon>
        <taxon>Pseudomonadati</taxon>
        <taxon>Bacteroidota</taxon>
        <taxon>Bacteroidia</taxon>
        <taxon>Bacteroidales</taxon>
        <taxon>Odoribacteraceae</taxon>
        <taxon>Odoribacter</taxon>
    </lineage>
</organism>
<dbReference type="Proteomes" id="UP000283426">
    <property type="component" value="Unassembled WGS sequence"/>
</dbReference>
<comment type="caution">
    <text evidence="3">The sequence shown here is derived from an EMBL/GenBank/DDBJ whole genome shotgun (WGS) entry which is preliminary data.</text>
</comment>
<gene>
    <name evidence="2" type="ORF">DWW24_11035</name>
    <name evidence="3" type="ORF">DXA53_03845</name>
</gene>
<keyword evidence="1" id="KW-0472">Membrane</keyword>
<name>A0A413IF75_9BACT</name>
<dbReference type="Proteomes" id="UP000284434">
    <property type="component" value="Unassembled WGS sequence"/>
</dbReference>
<dbReference type="EMBL" id="QSCO01000004">
    <property type="protein sequence ID" value="RGY08992.1"/>
    <property type="molecule type" value="Genomic_DNA"/>
</dbReference>
<keyword evidence="1" id="KW-1133">Transmembrane helix</keyword>
<evidence type="ECO:0000256" key="1">
    <source>
        <dbReference type="SAM" id="Phobius"/>
    </source>
</evidence>
<keyword evidence="1" id="KW-0812">Transmembrane</keyword>
<proteinExistence type="predicted"/>
<protein>
    <submittedName>
        <fullName evidence="3">Uncharacterized protein</fullName>
    </submittedName>
</protein>
<dbReference type="PROSITE" id="PS51257">
    <property type="entry name" value="PROKAR_LIPOPROTEIN"/>
    <property type="match status" value="1"/>
</dbReference>
<evidence type="ECO:0000313" key="5">
    <source>
        <dbReference type="Proteomes" id="UP000284434"/>
    </source>
</evidence>
<sequence>MKTPKPIVVKSVSGAVAASILVSSCLPGYDFDDSYYGPHADNLTHGESFFELSESNLSEEFFHKLKAIQQIVETVLIDKKEARQFANNPTEYVASKEIHFNVVLHEAERRLLFAFADDDILKAVKMKNIETFLALCSEKGYIGVINEENKPENIRAMFKTDEDYEEFMHLIENLDGYNPTTRAVAGVPVVVVAGALIFVGAAVIYAAAAGITVGAGTVAAYETGVAVNQAVYVNSETSVRSSAMEVNEPVLRIWTENNGLISSDAFYTEMIDKQVNLLMELIEKEFPISVSALDAVRDILKIQLEGYYGLRK</sequence>
<dbReference type="AlphaFoldDB" id="A0A413IF75"/>
<dbReference type="RefSeq" id="WP_118103067.1">
    <property type="nucleotide sequence ID" value="NZ_JABWDG010000005.1"/>
</dbReference>
<evidence type="ECO:0000313" key="4">
    <source>
        <dbReference type="Proteomes" id="UP000283426"/>
    </source>
</evidence>
<feature type="transmembrane region" description="Helical" evidence="1">
    <location>
        <begin position="183"/>
        <end position="208"/>
    </location>
</feature>
<dbReference type="EMBL" id="QRYW01000022">
    <property type="protein sequence ID" value="RGV25474.1"/>
    <property type="molecule type" value="Genomic_DNA"/>
</dbReference>
<evidence type="ECO:0000313" key="2">
    <source>
        <dbReference type="EMBL" id="RGV25474.1"/>
    </source>
</evidence>
<accession>A0A413IF75</accession>
<reference evidence="4 5" key="1">
    <citation type="submission" date="2018-08" db="EMBL/GenBank/DDBJ databases">
        <title>A genome reference for cultivated species of the human gut microbiota.</title>
        <authorList>
            <person name="Zou Y."/>
            <person name="Xue W."/>
            <person name="Luo G."/>
        </authorList>
    </citation>
    <scope>NUCLEOTIDE SEQUENCE [LARGE SCALE GENOMIC DNA]</scope>
    <source>
        <strain evidence="2 4">AF14-6AC</strain>
        <strain evidence="3 5">OF03-11</strain>
    </source>
</reference>
<evidence type="ECO:0000313" key="3">
    <source>
        <dbReference type="EMBL" id="RGY08992.1"/>
    </source>
</evidence>